<dbReference type="AlphaFoldDB" id="Q2GMB9"/>
<keyword evidence="2" id="KW-1185">Reference proteome</keyword>
<protein>
    <submittedName>
        <fullName evidence="1">Uncharacterized protein</fullName>
    </submittedName>
</protein>
<sequence length="245" mass="27453">MASDLCTDCVPCRASGKTDSVRAHDRVASFYRPDAYNTLPSLLNASHQLNELDGISTVSGPIRQLFLDHGVQERFGVILLHKHLDMEPTERLVECGCTSSPWDVGDATSPVVNKYEGTIVPRSFRLMDGSFVPYEFGYLHEGQHPASEEDSDAHFLQEFGRFLGEHQLDRVIGLRDLDQHDPKLNVEVTEGRANIMMPRGSVPESELIPAVWTFGLGEDDSCKCRGYCYYRGSDHTGQYSHTCQR</sequence>
<dbReference type="HOGENOM" id="CLU_100665_2_0_1"/>
<evidence type="ECO:0000313" key="1">
    <source>
        <dbReference type="EMBL" id="EAQ83067.1"/>
    </source>
</evidence>
<name>Q2GMB9_CHAGB</name>
<dbReference type="VEuPathDB" id="FungiDB:CHGG_10885"/>
<dbReference type="OrthoDB" id="2322999at2759"/>
<proteinExistence type="predicted"/>
<accession>Q2GMB9</accession>
<gene>
    <name evidence="1" type="ORF">CHGG_10885</name>
</gene>
<dbReference type="InParanoid" id="Q2GMB9"/>
<reference evidence="2" key="1">
    <citation type="journal article" date="2015" name="Genome Announc.">
        <title>Draft genome sequence of the cellulolytic fungus Chaetomium globosum.</title>
        <authorList>
            <person name="Cuomo C.A."/>
            <person name="Untereiner W.A."/>
            <person name="Ma L.-J."/>
            <person name="Grabherr M."/>
            <person name="Birren B.W."/>
        </authorList>
    </citation>
    <scope>NUCLEOTIDE SEQUENCE [LARGE SCALE GENOMIC DNA]</scope>
    <source>
        <strain evidence="2">ATCC 6205 / CBS 148.51 / DSM 1962 / NBRC 6347 / NRRL 1970</strain>
    </source>
</reference>
<dbReference type="STRING" id="306901.Q2GMB9"/>
<dbReference type="Proteomes" id="UP000001056">
    <property type="component" value="Unassembled WGS sequence"/>
</dbReference>
<dbReference type="GeneID" id="4397346"/>
<evidence type="ECO:0000313" key="2">
    <source>
        <dbReference type="Proteomes" id="UP000001056"/>
    </source>
</evidence>
<dbReference type="EMBL" id="CH408036">
    <property type="protein sequence ID" value="EAQ83067.1"/>
    <property type="molecule type" value="Genomic_DNA"/>
</dbReference>
<dbReference type="eggNOG" id="ENOG502SPRM">
    <property type="taxonomic scope" value="Eukaryota"/>
</dbReference>
<dbReference type="RefSeq" id="XP_001226152.1">
    <property type="nucleotide sequence ID" value="XM_001226151.1"/>
</dbReference>
<dbReference type="OMA" id="CEITHGR"/>
<organism evidence="1 2">
    <name type="scientific">Chaetomium globosum (strain ATCC 6205 / CBS 148.51 / DSM 1962 / NBRC 6347 / NRRL 1970)</name>
    <name type="common">Soil fungus</name>
    <dbReference type="NCBI Taxonomy" id="306901"/>
    <lineage>
        <taxon>Eukaryota</taxon>
        <taxon>Fungi</taxon>
        <taxon>Dikarya</taxon>
        <taxon>Ascomycota</taxon>
        <taxon>Pezizomycotina</taxon>
        <taxon>Sordariomycetes</taxon>
        <taxon>Sordariomycetidae</taxon>
        <taxon>Sordariales</taxon>
        <taxon>Chaetomiaceae</taxon>
        <taxon>Chaetomium</taxon>
    </lineage>
</organism>